<feature type="domain" description="DUF11" evidence="8">
    <location>
        <begin position="766"/>
        <end position="872"/>
    </location>
</feature>
<name>A0A8T3VG34_9EURY</name>
<evidence type="ECO:0000256" key="6">
    <source>
        <dbReference type="ARBA" id="ARBA00023136"/>
    </source>
</evidence>
<dbReference type="Gene3D" id="2.60.40.3080">
    <property type="match status" value="4"/>
</dbReference>
<dbReference type="NCBIfam" id="TIGR01376">
    <property type="entry name" value="POMP_repeat"/>
    <property type="match status" value="2"/>
</dbReference>
<dbReference type="Gene3D" id="2.60.40.1170">
    <property type="entry name" value="Mu homology domain, subdomain B"/>
    <property type="match status" value="1"/>
</dbReference>
<dbReference type="InterPro" id="IPR011050">
    <property type="entry name" value="Pectin_lyase_fold/virulence"/>
</dbReference>
<dbReference type="Gene3D" id="2.160.20.10">
    <property type="entry name" value="Single-stranded right-handed beta-helix, Pectin lyase-like"/>
    <property type="match status" value="1"/>
</dbReference>
<evidence type="ECO:0000256" key="2">
    <source>
        <dbReference type="ARBA" id="ARBA00004442"/>
    </source>
</evidence>
<dbReference type="InterPro" id="IPR047589">
    <property type="entry name" value="DUF11_rpt"/>
</dbReference>
<dbReference type="SMART" id="SM00710">
    <property type="entry name" value="PbH1"/>
    <property type="match status" value="9"/>
</dbReference>
<evidence type="ECO:0000313" key="9">
    <source>
        <dbReference type="EMBL" id="MBE6506182.1"/>
    </source>
</evidence>
<feature type="domain" description="DUF11" evidence="8">
    <location>
        <begin position="648"/>
        <end position="756"/>
    </location>
</feature>
<evidence type="ECO:0000256" key="4">
    <source>
        <dbReference type="ARBA" id="ARBA00022525"/>
    </source>
</evidence>
<feature type="domain" description="DUF11" evidence="8">
    <location>
        <begin position="881"/>
        <end position="992"/>
    </location>
</feature>
<dbReference type="InterPro" id="IPR001434">
    <property type="entry name" value="OmcB-like_DUF11"/>
</dbReference>
<gene>
    <name evidence="9" type="ORF">E7Z73_10730</name>
</gene>
<keyword evidence="6" id="KW-0472">Membrane</keyword>
<dbReference type="InterPro" id="IPR006626">
    <property type="entry name" value="PbH1"/>
</dbReference>
<dbReference type="Proteomes" id="UP000762703">
    <property type="component" value="Unassembled WGS sequence"/>
</dbReference>
<evidence type="ECO:0000256" key="7">
    <source>
        <dbReference type="ARBA" id="ARBA00023237"/>
    </source>
</evidence>
<proteinExistence type="predicted"/>
<comment type="subcellular location">
    <subcellularLocation>
        <location evidence="1">Cell envelope</location>
    </subcellularLocation>
    <subcellularLocation>
        <location evidence="2">Cell outer membrane</location>
    </subcellularLocation>
    <subcellularLocation>
        <location evidence="3">Secreted</location>
    </subcellularLocation>
</comment>
<evidence type="ECO:0000313" key="10">
    <source>
        <dbReference type="Proteomes" id="UP000762703"/>
    </source>
</evidence>
<feature type="domain" description="DUF11" evidence="8">
    <location>
        <begin position="1114"/>
        <end position="1209"/>
    </location>
</feature>
<evidence type="ECO:0000256" key="3">
    <source>
        <dbReference type="ARBA" id="ARBA00004613"/>
    </source>
</evidence>
<evidence type="ECO:0000256" key="5">
    <source>
        <dbReference type="ARBA" id="ARBA00022729"/>
    </source>
</evidence>
<protein>
    <submittedName>
        <fullName evidence="9">DUF11 domain-containing protein</fullName>
    </submittedName>
</protein>
<dbReference type="NCBIfam" id="TIGR01451">
    <property type="entry name" value="B_ant_repeat"/>
    <property type="match status" value="5"/>
</dbReference>
<dbReference type="InterPro" id="IPR051172">
    <property type="entry name" value="Chlamydia_OmcB"/>
</dbReference>
<dbReference type="SUPFAM" id="SSF51126">
    <property type="entry name" value="Pectin lyase-like"/>
    <property type="match status" value="2"/>
</dbReference>
<evidence type="ECO:0000259" key="8">
    <source>
        <dbReference type="Pfam" id="PF01345"/>
    </source>
</evidence>
<sequence length="1210" mass="130017">MFENKIAISKNFLIAICFISLILFAVNTVDAMELNDTFADVGANHEAVGSINAIDKDKLGNSQQDTLLKSNMITLNGGDFKTIQNLIHYNLTNGDKLVLNGEFTASEEQSVILVYKNITFTSTSKATLDGKNISSIFVVENGGSGSCFSNLVFKNGNGNNGGAVLVFGKDVSFRDCTFRDNYASNGGGAIYTNYYVETDPNFGRNLVIDNCDFINNRAAVAAGAVGAYGYNTRITNSRFDSNSVYNKDGGYVYGGAIQVGKEGIVTNSLIKNCNFTDNKAISISGTKLSHGGASCLRQNVTYENCIFTRNSADFGGALTAHSSGTIKNCTFIENTANDYGGAMANVNGITSMNLKIIDCDFKSNSAPYGGAAKLSGYSVTIDDCNFYDNYASIDGGAVYIDTNTLDIFNSNFDYNSAKHNGGAVYVNGESTTVQRSNFTYNTAIADPRVKDDGLGGAIYINGTLDSVNNNRFEYNVARNGSAIYYDKEGKDLKITNNVMTKNQAWVYALPIYAEDIYYGETENVGAIIYGGNNIADYDNLAVSNAIYNAASNRYIKVNGETPVLGATNSGQLYQDSREYNVDVLLTVKHEDGTVVFNRTLKSSYLGEISAQLTNLKEGTYTVTARHFEDNFYKAIINQTTFVVKSKIDVTLRKDTASSEYNYHDYVVWTINVVNNGPSDASGVNVSDVLPSGLVYKSYTATVGTYSNGVWTIGNLSKGKTETLKITTLVDKTGNITNEANVVAKEFDWNTSNNHDSEMISVKKASDLAITKTSDVTNPNYGDLVKWTLVVTNNGPDIAHEVVVNDVLPDGLVLKSTTGNYTGGKWSIGTLNVGQSRSLEIVTLVNVTGIIKNTATVTGFEHDYNLANNQASKIITVSNAVDLAIVKVVNNTRPNYGDLVKWTLTVRNNGPNAATGVNVSDVLPSGLIYDSYVASVGRYSNGVWTIGNLAKGASQTLEIISKIGKTGTIKNIAAVTGKEYDVDMSNNHDEASVNVANAADLAIVKTANVTKPNYGDLVKWTLTVTNNGPNTATEVFVDDVIPKGLVLKNSDIYYTNGRWSVGTLTSGQSRSLEIITLVNTTGNIKNVANVSGHEYDYNPLNNRAEKTISVPNAADLAIVKVVNNTRPNYGDLVKWTLTVRNIGPDAATGVNVSDVLPSGLIYQSATPSVGSYSNGIWTIGDLSKGASHALDIICKVNKTGIIKNVASVTGN</sequence>
<dbReference type="Pfam" id="PF02415">
    <property type="entry name" value="Chlam_PMP"/>
    <property type="match status" value="1"/>
</dbReference>
<organism evidence="9 10">
    <name type="scientific">Methanobrevibacter millerae</name>
    <dbReference type="NCBI Taxonomy" id="230361"/>
    <lineage>
        <taxon>Archaea</taxon>
        <taxon>Methanobacteriati</taxon>
        <taxon>Methanobacteriota</taxon>
        <taxon>Methanomada group</taxon>
        <taxon>Methanobacteria</taxon>
        <taxon>Methanobacteriales</taxon>
        <taxon>Methanobacteriaceae</taxon>
        <taxon>Methanobrevibacter</taxon>
    </lineage>
</organism>
<dbReference type="PANTHER" id="PTHR34819:SF3">
    <property type="entry name" value="CELL SURFACE PROTEIN"/>
    <property type="match status" value="1"/>
</dbReference>
<feature type="non-terminal residue" evidence="9">
    <location>
        <position position="1210"/>
    </location>
</feature>
<dbReference type="RefSeq" id="WP_303737850.1">
    <property type="nucleotide sequence ID" value="NZ_SUTE01000092.1"/>
</dbReference>
<dbReference type="InterPro" id="IPR003368">
    <property type="entry name" value="POMP_repeat"/>
</dbReference>
<evidence type="ECO:0000256" key="1">
    <source>
        <dbReference type="ARBA" id="ARBA00004196"/>
    </source>
</evidence>
<keyword evidence="5" id="KW-0732">Signal</keyword>
<dbReference type="Pfam" id="PF01345">
    <property type="entry name" value="DUF11"/>
    <property type="match status" value="5"/>
</dbReference>
<keyword evidence="7" id="KW-0998">Cell outer membrane</keyword>
<comment type="caution">
    <text evidence="9">The sequence shown here is derived from an EMBL/GenBank/DDBJ whole genome shotgun (WGS) entry which is preliminary data.</text>
</comment>
<keyword evidence="4" id="KW-0964">Secreted</keyword>
<dbReference type="AlphaFoldDB" id="A0A8T3VG34"/>
<reference evidence="9" key="1">
    <citation type="submission" date="2019-04" db="EMBL/GenBank/DDBJ databases">
        <title>Evolution of Biomass-Degrading Anaerobic Consortia Revealed by Metagenomics.</title>
        <authorList>
            <person name="Peng X."/>
        </authorList>
    </citation>
    <scope>NUCLEOTIDE SEQUENCE</scope>
    <source>
        <strain evidence="9">SIG12</strain>
    </source>
</reference>
<feature type="domain" description="DUF11" evidence="8">
    <location>
        <begin position="999"/>
        <end position="1107"/>
    </location>
</feature>
<dbReference type="GO" id="GO:0005576">
    <property type="term" value="C:extracellular region"/>
    <property type="evidence" value="ECO:0007669"/>
    <property type="project" value="UniProtKB-SubCell"/>
</dbReference>
<accession>A0A8T3VG34</accession>
<dbReference type="PANTHER" id="PTHR34819">
    <property type="entry name" value="LARGE CYSTEINE-RICH PERIPLASMIC PROTEIN OMCB"/>
    <property type="match status" value="1"/>
</dbReference>
<dbReference type="EMBL" id="SUTE01000092">
    <property type="protein sequence ID" value="MBE6506182.1"/>
    <property type="molecule type" value="Genomic_DNA"/>
</dbReference>
<dbReference type="InterPro" id="IPR012334">
    <property type="entry name" value="Pectin_lyas_fold"/>
</dbReference>